<dbReference type="InterPro" id="IPR014883">
    <property type="entry name" value="VRR_NUC"/>
</dbReference>
<dbReference type="EMBL" id="UINC01050645">
    <property type="protein sequence ID" value="SVB63859.1"/>
    <property type="molecule type" value="Genomic_DNA"/>
</dbReference>
<comment type="cofactor">
    <cofactor evidence="1">
        <name>Mg(2+)</name>
        <dbReference type="ChEBI" id="CHEBI:18420"/>
    </cofactor>
</comment>
<evidence type="ECO:0000256" key="2">
    <source>
        <dbReference type="ARBA" id="ARBA00022722"/>
    </source>
</evidence>
<evidence type="ECO:0000256" key="1">
    <source>
        <dbReference type="ARBA" id="ARBA00001946"/>
    </source>
</evidence>
<evidence type="ECO:0000259" key="4">
    <source>
        <dbReference type="SMART" id="SM00990"/>
    </source>
</evidence>
<dbReference type="Gene3D" id="3.40.1350.10">
    <property type="match status" value="1"/>
</dbReference>
<accession>A0A382FMH9</accession>
<gene>
    <name evidence="5" type="ORF">METZ01_LOCUS216713</name>
</gene>
<evidence type="ECO:0000313" key="5">
    <source>
        <dbReference type="EMBL" id="SVB63859.1"/>
    </source>
</evidence>
<dbReference type="SMART" id="SM00990">
    <property type="entry name" value="VRR_NUC"/>
    <property type="match status" value="1"/>
</dbReference>
<reference evidence="5" key="1">
    <citation type="submission" date="2018-05" db="EMBL/GenBank/DDBJ databases">
        <authorList>
            <person name="Lanie J.A."/>
            <person name="Ng W.-L."/>
            <person name="Kazmierczak K.M."/>
            <person name="Andrzejewski T.M."/>
            <person name="Davidsen T.M."/>
            <person name="Wayne K.J."/>
            <person name="Tettelin H."/>
            <person name="Glass J.I."/>
            <person name="Rusch D."/>
            <person name="Podicherti R."/>
            <person name="Tsui H.-C.T."/>
            <person name="Winkler M.E."/>
        </authorList>
    </citation>
    <scope>NUCLEOTIDE SEQUENCE</scope>
</reference>
<dbReference type="GO" id="GO:0004518">
    <property type="term" value="F:nuclease activity"/>
    <property type="evidence" value="ECO:0007669"/>
    <property type="project" value="UniProtKB-KW"/>
</dbReference>
<protein>
    <recommendedName>
        <fullName evidence="4">VRR-NUC domain-containing protein</fullName>
    </recommendedName>
</protein>
<dbReference type="InterPro" id="IPR011856">
    <property type="entry name" value="tRNA_endonuc-like_dom_sf"/>
</dbReference>
<name>A0A382FMH9_9ZZZZ</name>
<dbReference type="GO" id="GO:0003676">
    <property type="term" value="F:nucleic acid binding"/>
    <property type="evidence" value="ECO:0007669"/>
    <property type="project" value="InterPro"/>
</dbReference>
<dbReference type="Pfam" id="PF08774">
    <property type="entry name" value="VRR_NUC"/>
    <property type="match status" value="1"/>
</dbReference>
<organism evidence="5">
    <name type="scientific">marine metagenome</name>
    <dbReference type="NCBI Taxonomy" id="408172"/>
    <lineage>
        <taxon>unclassified sequences</taxon>
        <taxon>metagenomes</taxon>
        <taxon>ecological metagenomes</taxon>
    </lineage>
</organism>
<proteinExistence type="predicted"/>
<dbReference type="AlphaFoldDB" id="A0A382FMH9"/>
<feature type="domain" description="VRR-NUC" evidence="4">
    <location>
        <begin position="23"/>
        <end position="119"/>
    </location>
</feature>
<sequence length="127" mass="14461">MPPLSEVMNTQSTHHQVQHLRKIPEKQIQTAIEQYLGILEKRKLLVYIKNNSGGLKTKNGSFIRFGKAGSPDFLLFLTGGQTIHLEIKTPKGRLSESQKRYQGQVEALGHQYMVVRNVNDLNKLLHN</sequence>
<keyword evidence="2" id="KW-0540">Nuclease</keyword>
<dbReference type="GO" id="GO:0016788">
    <property type="term" value="F:hydrolase activity, acting on ester bonds"/>
    <property type="evidence" value="ECO:0007669"/>
    <property type="project" value="InterPro"/>
</dbReference>
<keyword evidence="3" id="KW-0378">Hydrolase</keyword>
<evidence type="ECO:0000256" key="3">
    <source>
        <dbReference type="ARBA" id="ARBA00022801"/>
    </source>
</evidence>